<organism evidence="1 2">
    <name type="scientific">Melastoma candidum</name>
    <dbReference type="NCBI Taxonomy" id="119954"/>
    <lineage>
        <taxon>Eukaryota</taxon>
        <taxon>Viridiplantae</taxon>
        <taxon>Streptophyta</taxon>
        <taxon>Embryophyta</taxon>
        <taxon>Tracheophyta</taxon>
        <taxon>Spermatophyta</taxon>
        <taxon>Magnoliopsida</taxon>
        <taxon>eudicotyledons</taxon>
        <taxon>Gunneridae</taxon>
        <taxon>Pentapetalae</taxon>
        <taxon>rosids</taxon>
        <taxon>malvids</taxon>
        <taxon>Myrtales</taxon>
        <taxon>Melastomataceae</taxon>
        <taxon>Melastomatoideae</taxon>
        <taxon>Melastomateae</taxon>
        <taxon>Melastoma</taxon>
    </lineage>
</organism>
<proteinExistence type="predicted"/>
<evidence type="ECO:0000313" key="2">
    <source>
        <dbReference type="Proteomes" id="UP001057402"/>
    </source>
</evidence>
<protein>
    <submittedName>
        <fullName evidence="1">Uncharacterized protein</fullName>
    </submittedName>
</protein>
<keyword evidence="2" id="KW-1185">Reference proteome</keyword>
<reference evidence="2" key="1">
    <citation type="journal article" date="2023" name="Front. Plant Sci.">
        <title>Chromosomal-level genome assembly of Melastoma candidum provides insights into trichome evolution.</title>
        <authorList>
            <person name="Zhong Y."/>
            <person name="Wu W."/>
            <person name="Sun C."/>
            <person name="Zou P."/>
            <person name="Liu Y."/>
            <person name="Dai S."/>
            <person name="Zhou R."/>
        </authorList>
    </citation>
    <scope>NUCLEOTIDE SEQUENCE [LARGE SCALE GENOMIC DNA]</scope>
</reference>
<gene>
    <name evidence="1" type="ORF">MLD38_035292</name>
</gene>
<dbReference type="Proteomes" id="UP001057402">
    <property type="component" value="Chromosome 10"/>
</dbReference>
<name>A0ACB9MCB2_9MYRT</name>
<dbReference type="EMBL" id="CM042889">
    <property type="protein sequence ID" value="KAI4321974.1"/>
    <property type="molecule type" value="Genomic_DNA"/>
</dbReference>
<accession>A0ACB9MCB2</accession>
<sequence length="124" mass="13884">MDVLVRLPLYAVGSLRKDWFSAVGVIGKNRGRSLNVQEEAIVGIGTSAREDSSLKMSDHGLSRGVRDGWTSFSKRWLRDWKITIFKRVSSKKMGPETYWPSRSQSLISLVVGLGIFESDHVLTS</sequence>
<comment type="caution">
    <text evidence="1">The sequence shown here is derived from an EMBL/GenBank/DDBJ whole genome shotgun (WGS) entry which is preliminary data.</text>
</comment>
<evidence type="ECO:0000313" key="1">
    <source>
        <dbReference type="EMBL" id="KAI4321974.1"/>
    </source>
</evidence>